<keyword evidence="1" id="KW-0433">Leucine-rich repeat</keyword>
<dbReference type="GO" id="GO:0005737">
    <property type="term" value="C:cytoplasm"/>
    <property type="evidence" value="ECO:0007669"/>
    <property type="project" value="TreeGrafter"/>
</dbReference>
<dbReference type="InterPro" id="IPR001611">
    <property type="entry name" value="Leu-rich_rpt"/>
</dbReference>
<evidence type="ECO:0000256" key="1">
    <source>
        <dbReference type="ARBA" id="ARBA00022614"/>
    </source>
</evidence>
<evidence type="ECO:0000313" key="6">
    <source>
        <dbReference type="Proteomes" id="UP000663828"/>
    </source>
</evidence>
<evidence type="ECO:0000256" key="2">
    <source>
        <dbReference type="ARBA" id="ARBA00022737"/>
    </source>
</evidence>
<evidence type="ECO:0000313" key="5">
    <source>
        <dbReference type="EMBL" id="CAF1227969.1"/>
    </source>
</evidence>
<dbReference type="InterPro" id="IPR003591">
    <property type="entry name" value="Leu-rich_rpt_typical-subtyp"/>
</dbReference>
<keyword evidence="3" id="KW-0732">Signal</keyword>
<evidence type="ECO:0000313" key="4">
    <source>
        <dbReference type="EMBL" id="CAF1098038.1"/>
    </source>
</evidence>
<dbReference type="EMBL" id="CAJNOR010001968">
    <property type="protein sequence ID" value="CAF1227969.1"/>
    <property type="molecule type" value="Genomic_DNA"/>
</dbReference>
<dbReference type="OrthoDB" id="676979at2759"/>
<feature type="signal peptide" evidence="3">
    <location>
        <begin position="1"/>
        <end position="19"/>
    </location>
</feature>
<dbReference type="Proteomes" id="UP000663852">
    <property type="component" value="Unassembled WGS sequence"/>
</dbReference>
<dbReference type="SMART" id="SM00369">
    <property type="entry name" value="LRR_TYP"/>
    <property type="match status" value="3"/>
</dbReference>
<dbReference type="PANTHER" id="PTHR48051:SF1">
    <property type="entry name" value="RAS SUPPRESSOR PROTEIN 1"/>
    <property type="match status" value="1"/>
</dbReference>
<gene>
    <name evidence="4" type="ORF">EDS130_LOCUS19846</name>
    <name evidence="5" type="ORF">XAT740_LOCUS25067</name>
</gene>
<dbReference type="PROSITE" id="PS51450">
    <property type="entry name" value="LRR"/>
    <property type="match status" value="1"/>
</dbReference>
<dbReference type="AlphaFoldDB" id="A0A814NT72"/>
<accession>A0A814NT72</accession>
<comment type="caution">
    <text evidence="4">The sequence shown here is derived from an EMBL/GenBank/DDBJ whole genome shotgun (WGS) entry which is preliminary data.</text>
</comment>
<proteinExistence type="predicted"/>
<sequence length="332" mass="37984">MTFSSCLFMLWIVIQSTHALINCSAFGNDFKIRDEFLFHIPWKQSTADSLTTYAIEGENSTITELHIADQTCIPKFISCFQHLQKLVITNTSLCNLTNEFIFEIEYLPSSLIDLQLSNMNIKHLSKGISVLTRLQLLSFTDVPLVSLPNTIINLPALKFLSISNTTLRRLPARLQNLESLTLKNNLFLDFLQSIDNSPVLTTLIITSCPMPRLPANLSNLVDLHIISTNLTHLDGIEKLGAGNNKPKRFHFLENSIRSISKAIEHVQNLSWLNLYSNQLSSLPNEFFEIKTLKYINLKKNRFRPYEKEIIRSRLGKIYSRVKKSPNFCQIIL</sequence>
<name>A0A814NT72_ADIRI</name>
<keyword evidence="6" id="KW-1185">Reference proteome</keyword>
<protein>
    <submittedName>
        <fullName evidence="4">Uncharacterized protein</fullName>
    </submittedName>
</protein>
<reference evidence="4" key="1">
    <citation type="submission" date="2021-02" db="EMBL/GenBank/DDBJ databases">
        <authorList>
            <person name="Nowell W R."/>
        </authorList>
    </citation>
    <scope>NUCLEOTIDE SEQUENCE</scope>
</reference>
<feature type="chain" id="PRO_5036410563" evidence="3">
    <location>
        <begin position="20"/>
        <end position="332"/>
    </location>
</feature>
<organism evidence="4 7">
    <name type="scientific">Adineta ricciae</name>
    <name type="common">Rotifer</name>
    <dbReference type="NCBI Taxonomy" id="249248"/>
    <lineage>
        <taxon>Eukaryota</taxon>
        <taxon>Metazoa</taxon>
        <taxon>Spiralia</taxon>
        <taxon>Gnathifera</taxon>
        <taxon>Rotifera</taxon>
        <taxon>Eurotatoria</taxon>
        <taxon>Bdelloidea</taxon>
        <taxon>Adinetida</taxon>
        <taxon>Adinetidae</taxon>
        <taxon>Adineta</taxon>
    </lineage>
</organism>
<evidence type="ECO:0000313" key="7">
    <source>
        <dbReference type="Proteomes" id="UP000663852"/>
    </source>
</evidence>
<dbReference type="Proteomes" id="UP000663828">
    <property type="component" value="Unassembled WGS sequence"/>
</dbReference>
<dbReference type="SUPFAM" id="SSF52058">
    <property type="entry name" value="L domain-like"/>
    <property type="match status" value="1"/>
</dbReference>
<evidence type="ECO:0000256" key="3">
    <source>
        <dbReference type="SAM" id="SignalP"/>
    </source>
</evidence>
<dbReference type="PANTHER" id="PTHR48051">
    <property type="match status" value="1"/>
</dbReference>
<dbReference type="Gene3D" id="3.80.10.10">
    <property type="entry name" value="Ribonuclease Inhibitor"/>
    <property type="match status" value="1"/>
</dbReference>
<dbReference type="InterPro" id="IPR032675">
    <property type="entry name" value="LRR_dom_sf"/>
</dbReference>
<dbReference type="InterPro" id="IPR050216">
    <property type="entry name" value="LRR_domain-containing"/>
</dbReference>
<keyword evidence="2" id="KW-0677">Repeat</keyword>
<dbReference type="EMBL" id="CAJNOJ010000096">
    <property type="protein sequence ID" value="CAF1098038.1"/>
    <property type="molecule type" value="Genomic_DNA"/>
</dbReference>